<dbReference type="RefSeq" id="WP_338397299.1">
    <property type="nucleotide sequence ID" value="NZ_AP025292.1"/>
</dbReference>
<dbReference type="EMBL" id="AP025292">
    <property type="protein sequence ID" value="BDD00392.1"/>
    <property type="molecule type" value="Genomic_DNA"/>
</dbReference>
<gene>
    <name evidence="1" type="ORF">PEPS_26720</name>
</gene>
<dbReference type="Proteomes" id="UP001354989">
    <property type="component" value="Chromosome"/>
</dbReference>
<name>A0ABN6LFY1_9BACT</name>
<organism evidence="1 2">
    <name type="scientific">Persicobacter psychrovividus</name>
    <dbReference type="NCBI Taxonomy" id="387638"/>
    <lineage>
        <taxon>Bacteria</taxon>
        <taxon>Pseudomonadati</taxon>
        <taxon>Bacteroidota</taxon>
        <taxon>Cytophagia</taxon>
        <taxon>Cytophagales</taxon>
        <taxon>Persicobacteraceae</taxon>
        <taxon>Persicobacter</taxon>
    </lineage>
</organism>
<sequence length="44" mass="5170">MDEWSTTANSLFQETIPPLRFVERKDNSTVRRSTKVVSHEISYI</sequence>
<accession>A0ABN6LFY1</accession>
<evidence type="ECO:0000313" key="1">
    <source>
        <dbReference type="EMBL" id="BDD00392.1"/>
    </source>
</evidence>
<proteinExistence type="predicted"/>
<reference evidence="1 2" key="1">
    <citation type="submission" date="2021-12" db="EMBL/GenBank/DDBJ databases">
        <title>Genome sequencing of bacteria with rrn-lacking chromosome and rrn-plasmid.</title>
        <authorList>
            <person name="Anda M."/>
            <person name="Iwasaki W."/>
        </authorList>
    </citation>
    <scope>NUCLEOTIDE SEQUENCE [LARGE SCALE GENOMIC DNA]</scope>
    <source>
        <strain evidence="1 2">NBRC 101262</strain>
    </source>
</reference>
<keyword evidence="2" id="KW-1185">Reference proteome</keyword>
<evidence type="ECO:0000313" key="2">
    <source>
        <dbReference type="Proteomes" id="UP001354989"/>
    </source>
</evidence>
<protein>
    <submittedName>
        <fullName evidence="1">Uncharacterized protein</fullName>
    </submittedName>
</protein>